<dbReference type="CDD" id="cd03262">
    <property type="entry name" value="ABC_HisP_GlnQ"/>
    <property type="match status" value="1"/>
</dbReference>
<dbReference type="InterPro" id="IPR030679">
    <property type="entry name" value="ABC_ATPase_HisP-typ"/>
</dbReference>
<dbReference type="Pfam" id="PF00005">
    <property type="entry name" value="ABC_tran"/>
    <property type="match status" value="1"/>
</dbReference>
<dbReference type="SUPFAM" id="SSF52540">
    <property type="entry name" value="P-loop containing nucleoside triphosphate hydrolases"/>
    <property type="match status" value="1"/>
</dbReference>
<dbReference type="InterPro" id="IPR017871">
    <property type="entry name" value="ABC_transporter-like_CS"/>
</dbReference>
<dbReference type="GO" id="GO:0015424">
    <property type="term" value="F:ABC-type amino acid transporter activity"/>
    <property type="evidence" value="ECO:0007669"/>
    <property type="project" value="InterPro"/>
</dbReference>
<gene>
    <name evidence="6" type="ORF">IQ276_13570</name>
</gene>
<feature type="domain" description="ABC transporter" evidence="5">
    <location>
        <begin position="6"/>
        <end position="240"/>
    </location>
</feature>
<evidence type="ECO:0000256" key="4">
    <source>
        <dbReference type="ARBA" id="ARBA00022885"/>
    </source>
</evidence>
<dbReference type="AlphaFoldDB" id="A0A8J6ZL60"/>
<keyword evidence="4" id="KW-0918">Phosphonate transport</keyword>
<keyword evidence="2" id="KW-0547">Nucleotide-binding</keyword>
<dbReference type="PROSITE" id="PS50893">
    <property type="entry name" value="ABC_TRANSPORTER_2"/>
    <property type="match status" value="1"/>
</dbReference>
<dbReference type="Gene3D" id="3.40.50.300">
    <property type="entry name" value="P-loop containing nucleotide triphosphate hydrolases"/>
    <property type="match status" value="1"/>
</dbReference>
<dbReference type="GO" id="GO:0015716">
    <property type="term" value="P:organic phosphonate transport"/>
    <property type="evidence" value="ECO:0007669"/>
    <property type="project" value="UniProtKB-KW"/>
</dbReference>
<dbReference type="PROSITE" id="PS00211">
    <property type="entry name" value="ABC_TRANSPORTER_1"/>
    <property type="match status" value="1"/>
</dbReference>
<dbReference type="InterPro" id="IPR003439">
    <property type="entry name" value="ABC_transporter-like_ATP-bd"/>
</dbReference>
<evidence type="ECO:0000259" key="5">
    <source>
        <dbReference type="PROSITE" id="PS50893"/>
    </source>
</evidence>
<reference evidence="6" key="1">
    <citation type="submission" date="2020-10" db="EMBL/GenBank/DDBJ databases">
        <authorList>
            <person name="Castelo-Branco R."/>
            <person name="Eusebio N."/>
            <person name="Adriana R."/>
            <person name="Vieira A."/>
            <person name="Brugerolle De Fraissinette N."/>
            <person name="Rezende De Castro R."/>
            <person name="Schneider M.P."/>
            <person name="Vasconcelos V."/>
            <person name="Leao P.N."/>
        </authorList>
    </citation>
    <scope>NUCLEOTIDE SEQUENCE</scope>
    <source>
        <strain evidence="6">LEGE 12446</strain>
    </source>
</reference>
<evidence type="ECO:0000256" key="1">
    <source>
        <dbReference type="ARBA" id="ARBA00022448"/>
    </source>
</evidence>
<organism evidence="6 7">
    <name type="scientific">Desmonostoc muscorum LEGE 12446</name>
    <dbReference type="NCBI Taxonomy" id="1828758"/>
    <lineage>
        <taxon>Bacteria</taxon>
        <taxon>Bacillati</taxon>
        <taxon>Cyanobacteriota</taxon>
        <taxon>Cyanophyceae</taxon>
        <taxon>Nostocales</taxon>
        <taxon>Nostocaceae</taxon>
        <taxon>Desmonostoc</taxon>
    </lineage>
</organism>
<evidence type="ECO:0000256" key="3">
    <source>
        <dbReference type="ARBA" id="ARBA00022840"/>
    </source>
</evidence>
<evidence type="ECO:0000313" key="7">
    <source>
        <dbReference type="Proteomes" id="UP000622533"/>
    </source>
</evidence>
<keyword evidence="7" id="KW-1185">Reference proteome</keyword>
<comment type="caution">
    <text evidence="6">The sequence shown here is derived from an EMBL/GenBank/DDBJ whole genome shotgun (WGS) entry which is preliminary data.</text>
</comment>
<accession>A0A8J6ZL60</accession>
<evidence type="ECO:0000313" key="6">
    <source>
        <dbReference type="EMBL" id="MBE9023420.1"/>
    </source>
</evidence>
<dbReference type="SMART" id="SM00382">
    <property type="entry name" value="AAA"/>
    <property type="match status" value="1"/>
</dbReference>
<proteinExistence type="predicted"/>
<sequence length="244" mass="27364">MSNAVIRTEFLCKSFGQLDVLKDISTEIYQGEVVAILGPSGSGKSTFLRCMNLLEQPTRGRVYFQEQEITNPKANIAKVRQHLVMVFQHFNLFPHMTVLQNVTYAPIKVKKIDKQKAEKHGLELLTKVGLEPKASVYPSKLSGGQKQRVAIARALAMEPEMILFDEPTSALDPEMVKDVLEVMKALALSGMTMAIVTHEMGFAREVANRIMFLDQGTLAEDTAPSEFFQNPKCDRAKQFLEKML</sequence>
<dbReference type="GO" id="GO:0005524">
    <property type="term" value="F:ATP binding"/>
    <property type="evidence" value="ECO:0007669"/>
    <property type="project" value="UniProtKB-KW"/>
</dbReference>
<evidence type="ECO:0000256" key="2">
    <source>
        <dbReference type="ARBA" id="ARBA00022741"/>
    </source>
</evidence>
<dbReference type="FunFam" id="3.40.50.300:FF:000020">
    <property type="entry name" value="Amino acid ABC transporter ATP-binding component"/>
    <property type="match status" value="1"/>
</dbReference>
<dbReference type="PANTHER" id="PTHR43166">
    <property type="entry name" value="AMINO ACID IMPORT ATP-BINDING PROTEIN"/>
    <property type="match status" value="1"/>
</dbReference>
<dbReference type="PIRSF" id="PIRSF039085">
    <property type="entry name" value="ABC_ATPase_HisP"/>
    <property type="match status" value="1"/>
</dbReference>
<dbReference type="PANTHER" id="PTHR43166:SF37">
    <property type="entry name" value="ARGININE TRANSPORT ATP-BINDING PROTEIN ARTM"/>
    <property type="match status" value="1"/>
</dbReference>
<dbReference type="InterPro" id="IPR003593">
    <property type="entry name" value="AAA+_ATPase"/>
</dbReference>
<dbReference type="RefSeq" id="WP_193917031.1">
    <property type="nucleotide sequence ID" value="NZ_JADEXS020000001.1"/>
</dbReference>
<dbReference type="InterPro" id="IPR050086">
    <property type="entry name" value="MetN_ABC_transporter-like"/>
</dbReference>
<protein>
    <submittedName>
        <fullName evidence="6">Amino acid ABC transporter ATP-binding protein</fullName>
    </submittedName>
</protein>
<dbReference type="GO" id="GO:0016887">
    <property type="term" value="F:ATP hydrolysis activity"/>
    <property type="evidence" value="ECO:0007669"/>
    <property type="project" value="InterPro"/>
</dbReference>
<dbReference type="Proteomes" id="UP000622533">
    <property type="component" value="Unassembled WGS sequence"/>
</dbReference>
<dbReference type="InterPro" id="IPR027417">
    <property type="entry name" value="P-loop_NTPase"/>
</dbReference>
<keyword evidence="3 6" id="KW-0067">ATP-binding</keyword>
<keyword evidence="1" id="KW-0813">Transport</keyword>
<dbReference type="EMBL" id="JADEXS010000157">
    <property type="protein sequence ID" value="MBE9023420.1"/>
    <property type="molecule type" value="Genomic_DNA"/>
</dbReference>
<name>A0A8J6ZL60_DESMC</name>